<comment type="caution">
    <text evidence="11">The sequence shown here is derived from an EMBL/GenBank/DDBJ whole genome shotgun (WGS) entry which is preliminary data.</text>
</comment>
<dbReference type="GO" id="GO:0016874">
    <property type="term" value="F:ligase activity"/>
    <property type="evidence" value="ECO:0007669"/>
    <property type="project" value="UniProtKB-KW"/>
</dbReference>
<dbReference type="Gene3D" id="3.30.300.30">
    <property type="match status" value="2"/>
</dbReference>
<dbReference type="Gene3D" id="3.30.559.30">
    <property type="entry name" value="Nonribosomal peptide synthetase, condensation domain"/>
    <property type="match status" value="1"/>
</dbReference>
<dbReference type="Gene3D" id="2.30.38.10">
    <property type="entry name" value="Luciferase, Domain 3"/>
    <property type="match status" value="2"/>
</dbReference>
<keyword evidence="8" id="KW-0511">Multifunctional enzyme</keyword>
<dbReference type="Gene3D" id="1.10.1200.10">
    <property type="entry name" value="ACP-like"/>
    <property type="match status" value="2"/>
</dbReference>
<dbReference type="GO" id="GO:0043041">
    <property type="term" value="P:amino acid activation for nonribosomal peptide biosynthetic process"/>
    <property type="evidence" value="ECO:0007669"/>
    <property type="project" value="TreeGrafter"/>
</dbReference>
<dbReference type="FunFam" id="2.30.38.10:FF:000001">
    <property type="entry name" value="Non-ribosomal peptide synthetase PvdI"/>
    <property type="match status" value="1"/>
</dbReference>
<dbReference type="GO" id="GO:0008610">
    <property type="term" value="P:lipid biosynthetic process"/>
    <property type="evidence" value="ECO:0007669"/>
    <property type="project" value="UniProtKB-ARBA"/>
</dbReference>
<dbReference type="GO" id="GO:0044550">
    <property type="term" value="P:secondary metabolite biosynthetic process"/>
    <property type="evidence" value="ECO:0007669"/>
    <property type="project" value="UniProtKB-ARBA"/>
</dbReference>
<dbReference type="SUPFAM" id="SSF47336">
    <property type="entry name" value="ACP-like"/>
    <property type="match status" value="2"/>
</dbReference>
<feature type="domain" description="Carrier" evidence="10">
    <location>
        <begin position="181"/>
        <end position="255"/>
    </location>
</feature>
<organism evidence="11 12">
    <name type="scientific">Paenibacillus dendrobii</name>
    <dbReference type="NCBI Taxonomy" id="2691084"/>
    <lineage>
        <taxon>Bacteria</taxon>
        <taxon>Bacillati</taxon>
        <taxon>Bacillota</taxon>
        <taxon>Bacilli</taxon>
        <taxon>Bacillales</taxon>
        <taxon>Paenibacillaceae</taxon>
        <taxon>Paenibacillus</taxon>
    </lineage>
</organism>
<evidence type="ECO:0000256" key="5">
    <source>
        <dbReference type="ARBA" id="ARBA00022598"/>
    </source>
</evidence>
<dbReference type="FunFam" id="3.30.300.30:FF:000010">
    <property type="entry name" value="Enterobactin synthetase component F"/>
    <property type="match status" value="2"/>
</dbReference>
<dbReference type="PROSITE" id="PS00455">
    <property type="entry name" value="AMP_BINDING"/>
    <property type="match status" value="1"/>
</dbReference>
<evidence type="ECO:0000256" key="9">
    <source>
        <dbReference type="SAM" id="MobiDB-lite"/>
    </source>
</evidence>
<gene>
    <name evidence="11" type="ORF">GRF59_00005</name>
</gene>
<dbReference type="EMBL" id="WUBI01000001">
    <property type="protein sequence ID" value="MWV42002.1"/>
    <property type="molecule type" value="Genomic_DNA"/>
</dbReference>
<dbReference type="Gene3D" id="3.30.559.10">
    <property type="entry name" value="Chloramphenicol acetyltransferase-like domain"/>
    <property type="match status" value="1"/>
</dbReference>
<dbReference type="InterPro" id="IPR001242">
    <property type="entry name" value="Condensation_dom"/>
</dbReference>
<evidence type="ECO:0000256" key="6">
    <source>
        <dbReference type="ARBA" id="ARBA00022737"/>
    </source>
</evidence>
<keyword evidence="7" id="KW-0045">Antibiotic biosynthesis</keyword>
<dbReference type="PROSITE" id="PS50075">
    <property type="entry name" value="CARRIER"/>
    <property type="match status" value="2"/>
</dbReference>
<dbReference type="GO" id="GO:0005737">
    <property type="term" value="C:cytoplasm"/>
    <property type="evidence" value="ECO:0007669"/>
    <property type="project" value="TreeGrafter"/>
</dbReference>
<feature type="region of interest" description="Disordered" evidence="9">
    <location>
        <begin position="1341"/>
        <end position="1376"/>
    </location>
</feature>
<keyword evidence="3" id="KW-0596">Phosphopantetheine</keyword>
<evidence type="ECO:0000259" key="10">
    <source>
        <dbReference type="PROSITE" id="PS50075"/>
    </source>
</evidence>
<accession>A0A7X3IH54</accession>
<dbReference type="InterPro" id="IPR020806">
    <property type="entry name" value="PKS_PP-bd"/>
</dbReference>
<dbReference type="InterPro" id="IPR009081">
    <property type="entry name" value="PP-bd_ACP"/>
</dbReference>
<dbReference type="PANTHER" id="PTHR45527:SF1">
    <property type="entry name" value="FATTY ACID SYNTHASE"/>
    <property type="match status" value="1"/>
</dbReference>
<protein>
    <submittedName>
        <fullName evidence="11">Amino acid adenylation domain-containing protein</fullName>
    </submittedName>
</protein>
<keyword evidence="12" id="KW-1185">Reference proteome</keyword>
<dbReference type="InterPro" id="IPR000873">
    <property type="entry name" value="AMP-dep_synth/lig_dom"/>
</dbReference>
<feature type="non-terminal residue" evidence="11">
    <location>
        <position position="1"/>
    </location>
</feature>
<dbReference type="Gene3D" id="3.40.50.980">
    <property type="match status" value="2"/>
</dbReference>
<dbReference type="GO" id="GO:0031177">
    <property type="term" value="F:phosphopantetheine binding"/>
    <property type="evidence" value="ECO:0007669"/>
    <property type="project" value="InterPro"/>
</dbReference>
<evidence type="ECO:0000256" key="1">
    <source>
        <dbReference type="ARBA" id="ARBA00001957"/>
    </source>
</evidence>
<feature type="domain" description="Carrier" evidence="10">
    <location>
        <begin position="1266"/>
        <end position="1341"/>
    </location>
</feature>
<reference evidence="11 12" key="1">
    <citation type="submission" date="2019-12" db="EMBL/GenBank/DDBJ databases">
        <title>Paenibacillus sp. nov., an endophytic bacterium isolated from the stem of Dendrobium.</title>
        <authorList>
            <person name="Zhao R."/>
        </authorList>
    </citation>
    <scope>NUCLEOTIDE SEQUENCE [LARGE SCALE GENOMIC DNA]</scope>
    <source>
        <strain evidence="11 12">HJL G12</strain>
    </source>
</reference>
<dbReference type="CDD" id="cd05930">
    <property type="entry name" value="A_NRPS"/>
    <property type="match status" value="1"/>
</dbReference>
<dbReference type="Pfam" id="PF13193">
    <property type="entry name" value="AMP-binding_C"/>
    <property type="match status" value="2"/>
</dbReference>
<dbReference type="SMART" id="SM00823">
    <property type="entry name" value="PKS_PP"/>
    <property type="match status" value="1"/>
</dbReference>
<evidence type="ECO:0000256" key="3">
    <source>
        <dbReference type="ARBA" id="ARBA00022450"/>
    </source>
</evidence>
<feature type="compositionally biased region" description="Basic and acidic residues" evidence="9">
    <location>
        <begin position="1343"/>
        <end position="1363"/>
    </location>
</feature>
<evidence type="ECO:0000256" key="8">
    <source>
        <dbReference type="ARBA" id="ARBA00023268"/>
    </source>
</evidence>
<dbReference type="GO" id="GO:0017000">
    <property type="term" value="P:antibiotic biosynthetic process"/>
    <property type="evidence" value="ECO:0007669"/>
    <property type="project" value="UniProtKB-KW"/>
</dbReference>
<feature type="compositionally biased region" description="Basic residues" evidence="9">
    <location>
        <begin position="1364"/>
        <end position="1376"/>
    </location>
</feature>
<dbReference type="InterPro" id="IPR010071">
    <property type="entry name" value="AA_adenyl_dom"/>
</dbReference>
<dbReference type="FunFam" id="1.10.1200.10:FF:000005">
    <property type="entry name" value="Nonribosomal peptide synthetase 1"/>
    <property type="match status" value="2"/>
</dbReference>
<evidence type="ECO:0000313" key="12">
    <source>
        <dbReference type="Proteomes" id="UP000460318"/>
    </source>
</evidence>
<dbReference type="InterPro" id="IPR023213">
    <property type="entry name" value="CAT-like_dom_sf"/>
</dbReference>
<dbReference type="FunFam" id="3.40.50.980:FF:000001">
    <property type="entry name" value="Non-ribosomal peptide synthetase"/>
    <property type="match status" value="1"/>
</dbReference>
<dbReference type="PANTHER" id="PTHR45527">
    <property type="entry name" value="NONRIBOSOMAL PEPTIDE SYNTHETASE"/>
    <property type="match status" value="1"/>
</dbReference>
<dbReference type="Pfam" id="PF00668">
    <property type="entry name" value="Condensation"/>
    <property type="match status" value="1"/>
</dbReference>
<dbReference type="NCBIfam" id="TIGR01733">
    <property type="entry name" value="AA-adenyl-dom"/>
    <property type="match status" value="1"/>
</dbReference>
<evidence type="ECO:0000256" key="7">
    <source>
        <dbReference type="ARBA" id="ARBA00023194"/>
    </source>
</evidence>
<dbReference type="SUPFAM" id="SSF56801">
    <property type="entry name" value="Acetyl-CoA synthetase-like"/>
    <property type="match status" value="2"/>
</dbReference>
<evidence type="ECO:0000256" key="2">
    <source>
        <dbReference type="ARBA" id="ARBA00006432"/>
    </source>
</evidence>
<comment type="cofactor">
    <cofactor evidence="1">
        <name>pantetheine 4'-phosphate</name>
        <dbReference type="ChEBI" id="CHEBI:47942"/>
    </cofactor>
</comment>
<dbReference type="Pfam" id="PF00550">
    <property type="entry name" value="PP-binding"/>
    <property type="match status" value="2"/>
</dbReference>
<dbReference type="InterPro" id="IPR036736">
    <property type="entry name" value="ACP-like_sf"/>
</dbReference>
<dbReference type="RefSeq" id="WP_160495643.1">
    <property type="nucleotide sequence ID" value="NZ_WUBI01000001.1"/>
</dbReference>
<keyword evidence="4" id="KW-0597">Phosphoprotein</keyword>
<keyword evidence="6" id="KW-0677">Repeat</keyword>
<evidence type="ECO:0000256" key="4">
    <source>
        <dbReference type="ARBA" id="ARBA00022553"/>
    </source>
</evidence>
<evidence type="ECO:0000313" key="11">
    <source>
        <dbReference type="EMBL" id="MWV42002.1"/>
    </source>
</evidence>
<keyword evidence="5" id="KW-0436">Ligase</keyword>
<dbReference type="Proteomes" id="UP000460318">
    <property type="component" value="Unassembled WGS sequence"/>
</dbReference>
<comment type="similarity">
    <text evidence="2">Belongs to the ATP-dependent AMP-binding enzyme family.</text>
</comment>
<dbReference type="InterPro" id="IPR025110">
    <property type="entry name" value="AMP-bd_C"/>
</dbReference>
<name>A0A7X3IH54_9BACL</name>
<proteinExistence type="inferred from homology"/>
<sequence length="1376" mass="155973">AMQPVPVGVTGDLYIGGIQLARGYHVRPELTQERFLPDPFSDEAGSRIYKTGDLARYLPDGSLEYAGRSDDQIKLRGFRIELGEIEAALLKHPKVLESAVIARDEERGGKRLIGYWVSQEPGITSAAELRNFLKGRLPEYMVPVAWMELERMPLTPSGKTDRKKLPMPQDVRSEVEAAFVAPESPAERQLAEIWKEVLGVQQVGVHDNFFTLGGDSIRSISVLSKARHEGILFTLQQLFEYPTIYSLLGQIEAADSLENLDPIEAFSLLSPADASRLRELAIEDAYPLTALQAGLVYHSELRPHTAIYHDMMSFTINSRFYSEPFAAALRHLVRRHPILRTTFDLATYTEPIQMIHPEMQKILTITDLRALTVVEQEEALRLFKESERQLRFDWGQPLVRFFVHILSDEMYCATLSFHDSMLDGWSVNSLITELFTDYSNRIAGTVRAKSTEPVPFREYVALEREALASDEAKHFWQETLEEMTFGAVPRVSSPSDATREILIRYLKVDISQHVSDGLIKLSEQMGVPLKSILLAVHLRIMGLLGGTEDVLTGLEHNGRPELPGGESMLGLFLNTVPFRLNLNLSEGSWSGLIRETYKTETALLPYRRYPLAQIQRGLGGQRLFETVFNYTHFHVAEKLLDLADLSLVDMDAVLETDFPLRAEFGREIAAGNIRFELHYDAGILPESRVRNIAGYYQKAFSNLLNDPESPFMQQNLLSEEEVETLLYRWNHKEPARDSEFTESSFPQLFEKRAALYPSRIAATYLDQHITYRELDERSNKVARELMKQGAGPEVCVAVLGERNLDFLVILLGILKSGGVYVPLDPRYPDERIQEMIVTSGSRMVIAAEEFVTSLQQKKESPSRHRICDMVSMTALLQASHSTEPLQKLPDREQLAYIIFTSGSTGKPKGAMVEHKGLMNHLYAKISDLHLTGDDIIAQNASQCFDISVWQFLAGLLVGGSVHICEEELVYNASAMLQVIERRGITILEMVPSVIRTMLDQTGLLEEQLALHSLRWMVPTGEALPPDLVGQWFKQYAHVPMMNAYGPTECSDDVTHYPIYQEPSEPWNTVPIGRPVANMSMYVMDRHLNLVPIGVPGELYVGGIGVGRGYINNPQKTTEVFLSNPFHTSSEARLYKTGDLVRYLEDGNLEFLGRIDHQVKIRGHRIEIGEIETALARIPAIRESVVVAMENDDQEKYLVGYVVPYSEMAVSVKELRSDLKRHLPDYCIPSQFIVLDALPLTPNGKLDRKKLPRPDQCQEQREEPIHLPENKLQQTIADVWQAVLKKDRIGIEDNFFEIGGDSLRLMQVHSRLQQELDCEIAIADLFKYPTVKSLTMLLQDAEEQDKRNQEELTEIMERAEQRKEMMKKRKQARGSRK</sequence>
<dbReference type="FunFam" id="3.40.50.12780:FF:000012">
    <property type="entry name" value="Non-ribosomal peptide synthetase"/>
    <property type="match status" value="1"/>
</dbReference>
<dbReference type="InterPro" id="IPR045851">
    <property type="entry name" value="AMP-bd_C_sf"/>
</dbReference>
<dbReference type="SUPFAM" id="SSF52777">
    <property type="entry name" value="CoA-dependent acyltransferases"/>
    <property type="match status" value="2"/>
</dbReference>
<dbReference type="Pfam" id="PF00501">
    <property type="entry name" value="AMP-binding"/>
    <property type="match status" value="1"/>
</dbReference>
<dbReference type="InterPro" id="IPR020845">
    <property type="entry name" value="AMP-binding_CS"/>
</dbReference>